<name>A0A165L8K1_9APHY</name>
<comment type="function">
    <text evidence="11">Catalyzes 2 different reactions between oxygen and the acireductone 1,2-dihydroxy-3-keto-5-methylthiopentene (DHK-MTPene) depending upon the metal bound in the active site. Fe-containing acireductone dioxygenase (Fe-ARD) produces formate and 2-keto-4-methylthiobutyrate (KMTB), the alpha-ketoacid precursor of methionine in the methionine recycle pathway. Ni-containing acireductone dioxygenase (Ni-ARD) produces methylthiopropionate, carbon monoxide and formate, and does not lie on the methionine recycle pathway.</text>
</comment>
<dbReference type="GO" id="GO:0016151">
    <property type="term" value="F:nickel cation binding"/>
    <property type="evidence" value="ECO:0007669"/>
    <property type="project" value="UniProtKB-UniRule"/>
</dbReference>
<keyword evidence="2 11" id="KW-0963">Cytoplasm</keyword>
<keyword evidence="4 11" id="KW-0028">Amino-acid biosynthesis</keyword>
<dbReference type="InterPro" id="IPR027496">
    <property type="entry name" value="ARD_euk"/>
</dbReference>
<evidence type="ECO:0000256" key="3">
    <source>
        <dbReference type="ARBA" id="ARBA00022596"/>
    </source>
</evidence>
<keyword evidence="3 11" id="KW-0533">Nickel</keyword>
<dbReference type="HAMAP" id="MF_03154">
    <property type="entry name" value="Salvage_MtnD_euk"/>
    <property type="match status" value="1"/>
</dbReference>
<evidence type="ECO:0000256" key="6">
    <source>
        <dbReference type="ARBA" id="ARBA00022964"/>
    </source>
</evidence>
<evidence type="ECO:0000256" key="2">
    <source>
        <dbReference type="ARBA" id="ARBA00022490"/>
    </source>
</evidence>
<evidence type="ECO:0000256" key="4">
    <source>
        <dbReference type="ARBA" id="ARBA00022605"/>
    </source>
</evidence>
<dbReference type="InterPro" id="IPR011051">
    <property type="entry name" value="RmlC_Cupin_sf"/>
</dbReference>
<dbReference type="InterPro" id="IPR004313">
    <property type="entry name" value="ARD"/>
</dbReference>
<feature type="binding site" evidence="11">
    <location>
        <position position="133"/>
    </location>
    <ligand>
        <name>Ni(2+)</name>
        <dbReference type="ChEBI" id="CHEBI:49786"/>
        <note>for nickel-dependent acireductone dioxygenase activity</note>
    </ligand>
</feature>
<dbReference type="PANTHER" id="PTHR23418">
    <property type="entry name" value="ACIREDUCTONE DIOXYGENASE"/>
    <property type="match status" value="1"/>
</dbReference>
<comment type="cofactor">
    <cofactor evidence="11">
        <name>Fe(2+)</name>
        <dbReference type="ChEBI" id="CHEBI:29033"/>
    </cofactor>
    <cofactor evidence="11">
        <name>Ni(2+)</name>
        <dbReference type="ChEBI" id="CHEBI:49786"/>
    </cofactor>
    <text evidence="11">Binds either 1 Fe or Ni cation per monomer. Iron-binding promotes an acireductone dioxygenase reaction producing 2-keto-4-methylthiobutyrate, while nickel-binding promotes an acireductone dioxygenase reaction producing 3-(methylsulfanyl)propanoate.</text>
</comment>
<dbReference type="EC" id="1.13.11.53" evidence="11"/>
<dbReference type="GO" id="GO:0005737">
    <property type="term" value="C:cytoplasm"/>
    <property type="evidence" value="ECO:0007669"/>
    <property type="project" value="UniProtKB-SubCell"/>
</dbReference>
<keyword evidence="5 11" id="KW-0479">Metal-binding</keyword>
<keyword evidence="7 11" id="KW-0560">Oxidoreductase</keyword>
<feature type="binding site" evidence="11">
    <location>
        <position position="89"/>
    </location>
    <ligand>
        <name>Fe(2+)</name>
        <dbReference type="ChEBI" id="CHEBI:29033"/>
        <note>for iron-dependent acireductone dioxygenase activity</note>
    </ligand>
</feature>
<evidence type="ECO:0000256" key="11">
    <source>
        <dbReference type="HAMAP-Rule" id="MF_03154"/>
    </source>
</evidence>
<dbReference type="UniPathway" id="UPA00904">
    <property type="reaction ID" value="UER00878"/>
</dbReference>
<dbReference type="Proteomes" id="UP000076727">
    <property type="component" value="Unassembled WGS sequence"/>
</dbReference>
<keyword evidence="13" id="KW-1185">Reference proteome</keyword>
<feature type="binding site" evidence="11">
    <location>
        <position position="133"/>
    </location>
    <ligand>
        <name>Fe(2+)</name>
        <dbReference type="ChEBI" id="CHEBI:29033"/>
        <note>for iron-dependent acireductone dioxygenase activity</note>
    </ligand>
</feature>
<accession>A0A165L8K1</accession>
<sequence>MRAYYMDNDPSDQRLAHDSGRAVDAETLDALGVLRWHIPVDPEGKWESEVDAIANERHYKNRDVVVVNKEGMGDQFEATLKKFYHEHMHEDEEIRYVIEGGGYFDVREAPTDEWIRLHVGSGDMLVLPAGIYHRFGLDMGMKSRTMRLFKDEPKWIAHNRGVDTDVNPFRVDYLKALQSKGVAVGA</sequence>
<keyword evidence="9 11" id="KW-0486">Methionine biosynthesis</keyword>
<keyword evidence="10 11" id="KW-0539">Nucleus</keyword>
<comment type="pathway">
    <text evidence="11">Amino-acid biosynthesis; L-methionine biosynthesis via salvage pathway; L-methionine from S-methyl-5-thio-alpha-D-ribose 1-phosphate: step 5/6.</text>
</comment>
<comment type="catalytic activity">
    <reaction evidence="11">
        <text>1,2-dihydroxy-5-(methylsulfanyl)pent-1-en-3-one + O2 = 3-(methylsulfanyl)propanoate + CO + formate + 2 H(+)</text>
        <dbReference type="Rhea" id="RHEA:14161"/>
        <dbReference type="ChEBI" id="CHEBI:15378"/>
        <dbReference type="ChEBI" id="CHEBI:15379"/>
        <dbReference type="ChEBI" id="CHEBI:15740"/>
        <dbReference type="ChEBI" id="CHEBI:17245"/>
        <dbReference type="ChEBI" id="CHEBI:49016"/>
        <dbReference type="ChEBI" id="CHEBI:49252"/>
        <dbReference type="EC" id="1.13.11.53"/>
    </reaction>
</comment>
<comment type="similarity">
    <text evidence="11">Belongs to the acireductone dioxygenase (ARD) family.</text>
</comment>
<protein>
    <recommendedName>
        <fullName evidence="11">Acireductone dioxygenase</fullName>
    </recommendedName>
    <alternativeName>
        <fullName evidence="11">Acireductone dioxygenase (Fe(2+)-requiring)</fullName>
        <shortName evidence="11">ARD'</shortName>
        <shortName evidence="11">Fe-ARD</shortName>
        <ecNumber evidence="11">1.13.11.54</ecNumber>
    </alternativeName>
    <alternativeName>
        <fullName evidence="11">Acireductone dioxygenase (Ni(2+)-requiring)</fullName>
        <shortName evidence="11">ARD</shortName>
        <shortName evidence="11">Ni-ARD</shortName>
        <ecNumber evidence="11">1.13.11.53</ecNumber>
    </alternativeName>
</protein>
<feature type="binding site" evidence="11">
    <location>
        <position position="93"/>
    </location>
    <ligand>
        <name>Ni(2+)</name>
        <dbReference type="ChEBI" id="CHEBI:49786"/>
        <note>for nickel-dependent acireductone dioxygenase activity</note>
    </ligand>
</feature>
<dbReference type="EMBL" id="KV429142">
    <property type="protein sequence ID" value="KZT64085.1"/>
    <property type="molecule type" value="Genomic_DNA"/>
</dbReference>
<dbReference type="STRING" id="1314783.A0A165L8K1"/>
<keyword evidence="8 11" id="KW-0408">Iron</keyword>
<dbReference type="Pfam" id="PF03079">
    <property type="entry name" value="ARD"/>
    <property type="match status" value="1"/>
</dbReference>
<reference evidence="12 13" key="1">
    <citation type="journal article" date="2016" name="Mol. Biol. Evol.">
        <title>Comparative Genomics of Early-Diverging Mushroom-Forming Fungi Provides Insights into the Origins of Lignocellulose Decay Capabilities.</title>
        <authorList>
            <person name="Nagy L.G."/>
            <person name="Riley R."/>
            <person name="Tritt A."/>
            <person name="Adam C."/>
            <person name="Daum C."/>
            <person name="Floudas D."/>
            <person name="Sun H."/>
            <person name="Yadav J.S."/>
            <person name="Pangilinan J."/>
            <person name="Larsson K.H."/>
            <person name="Matsuura K."/>
            <person name="Barry K."/>
            <person name="Labutti K."/>
            <person name="Kuo R."/>
            <person name="Ohm R.A."/>
            <person name="Bhattacharya S.S."/>
            <person name="Shirouzu T."/>
            <person name="Yoshinaga Y."/>
            <person name="Martin F.M."/>
            <person name="Grigoriev I.V."/>
            <person name="Hibbett D.S."/>
        </authorList>
    </citation>
    <scope>NUCLEOTIDE SEQUENCE [LARGE SCALE GENOMIC DNA]</scope>
    <source>
        <strain evidence="12 13">L-15889</strain>
    </source>
</reference>
<evidence type="ECO:0000256" key="7">
    <source>
        <dbReference type="ARBA" id="ARBA00023002"/>
    </source>
</evidence>
<comment type="subcellular location">
    <subcellularLocation>
        <location evidence="11">Cytoplasm</location>
    </subcellularLocation>
    <subcellularLocation>
        <location evidence="11">Nucleus</location>
    </subcellularLocation>
</comment>
<evidence type="ECO:0000256" key="10">
    <source>
        <dbReference type="ARBA" id="ARBA00023242"/>
    </source>
</evidence>
<feature type="binding site" evidence="11">
    <location>
        <position position="89"/>
    </location>
    <ligand>
        <name>Ni(2+)</name>
        <dbReference type="ChEBI" id="CHEBI:49786"/>
        <note>for nickel-dependent acireductone dioxygenase activity</note>
    </ligand>
</feature>
<feature type="binding site" evidence="11">
    <location>
        <position position="87"/>
    </location>
    <ligand>
        <name>Ni(2+)</name>
        <dbReference type="ChEBI" id="CHEBI:49786"/>
        <note>for nickel-dependent acireductone dioxygenase activity</note>
    </ligand>
</feature>
<dbReference type="GO" id="GO:0005506">
    <property type="term" value="F:iron ion binding"/>
    <property type="evidence" value="ECO:0007669"/>
    <property type="project" value="UniProtKB-UniRule"/>
</dbReference>
<proteinExistence type="inferred from homology"/>
<evidence type="ECO:0000313" key="12">
    <source>
        <dbReference type="EMBL" id="KZT64085.1"/>
    </source>
</evidence>
<dbReference type="EC" id="1.13.11.54" evidence="11"/>
<organism evidence="12 13">
    <name type="scientific">Daedalea quercina L-15889</name>
    <dbReference type="NCBI Taxonomy" id="1314783"/>
    <lineage>
        <taxon>Eukaryota</taxon>
        <taxon>Fungi</taxon>
        <taxon>Dikarya</taxon>
        <taxon>Basidiomycota</taxon>
        <taxon>Agaricomycotina</taxon>
        <taxon>Agaricomycetes</taxon>
        <taxon>Polyporales</taxon>
        <taxon>Fomitopsis</taxon>
    </lineage>
</organism>
<dbReference type="Gene3D" id="2.60.120.10">
    <property type="entry name" value="Jelly Rolls"/>
    <property type="match status" value="1"/>
</dbReference>
<feature type="binding site" evidence="11">
    <location>
        <position position="93"/>
    </location>
    <ligand>
        <name>Fe(2+)</name>
        <dbReference type="ChEBI" id="CHEBI:29033"/>
        <note>for iron-dependent acireductone dioxygenase activity</note>
    </ligand>
</feature>
<keyword evidence="6 11" id="KW-0223">Dioxygenase</keyword>
<dbReference type="GO" id="GO:0005634">
    <property type="term" value="C:nucleus"/>
    <property type="evidence" value="ECO:0007669"/>
    <property type="project" value="UniProtKB-SubCell"/>
</dbReference>
<evidence type="ECO:0000256" key="9">
    <source>
        <dbReference type="ARBA" id="ARBA00023167"/>
    </source>
</evidence>
<dbReference type="AlphaFoldDB" id="A0A165L8K1"/>
<evidence type="ECO:0000256" key="5">
    <source>
        <dbReference type="ARBA" id="ARBA00022723"/>
    </source>
</evidence>
<feature type="binding site" evidence="11">
    <location>
        <position position="87"/>
    </location>
    <ligand>
        <name>Fe(2+)</name>
        <dbReference type="ChEBI" id="CHEBI:29033"/>
        <note>for iron-dependent acireductone dioxygenase activity</note>
    </ligand>
</feature>
<dbReference type="FunFam" id="2.60.120.10:FF:000099">
    <property type="entry name" value="1,2-dihydroxy-3-keto-5-methylthiopentene dioxygenase"/>
    <property type="match status" value="1"/>
</dbReference>
<dbReference type="GO" id="GO:0010308">
    <property type="term" value="F:acireductone dioxygenase (Ni2+-requiring) activity"/>
    <property type="evidence" value="ECO:0007669"/>
    <property type="project" value="UniProtKB-UniRule"/>
</dbReference>
<dbReference type="InterPro" id="IPR014710">
    <property type="entry name" value="RmlC-like_jellyroll"/>
</dbReference>
<dbReference type="PANTHER" id="PTHR23418:SF0">
    <property type="entry name" value="ACIREDUCTONE DIOXYGENASE"/>
    <property type="match status" value="1"/>
</dbReference>
<comment type="catalytic activity">
    <reaction evidence="1 11">
        <text>1,2-dihydroxy-5-(methylsulfanyl)pent-1-en-3-one + O2 = 4-methylsulfanyl-2-oxobutanoate + formate + 2 H(+)</text>
        <dbReference type="Rhea" id="RHEA:24504"/>
        <dbReference type="ChEBI" id="CHEBI:15378"/>
        <dbReference type="ChEBI" id="CHEBI:15379"/>
        <dbReference type="ChEBI" id="CHEBI:15740"/>
        <dbReference type="ChEBI" id="CHEBI:16723"/>
        <dbReference type="ChEBI" id="CHEBI:49252"/>
        <dbReference type="EC" id="1.13.11.54"/>
    </reaction>
</comment>
<evidence type="ECO:0000256" key="1">
    <source>
        <dbReference type="ARBA" id="ARBA00000428"/>
    </source>
</evidence>
<dbReference type="GO" id="GO:0010309">
    <property type="term" value="F:acireductone dioxygenase [iron(II)-requiring] activity"/>
    <property type="evidence" value="ECO:0007669"/>
    <property type="project" value="UniProtKB-UniRule"/>
</dbReference>
<dbReference type="OrthoDB" id="1867259at2759"/>
<dbReference type="GO" id="GO:0019509">
    <property type="term" value="P:L-methionine salvage from methylthioadenosine"/>
    <property type="evidence" value="ECO:0007669"/>
    <property type="project" value="UniProtKB-UniRule"/>
</dbReference>
<evidence type="ECO:0000256" key="8">
    <source>
        <dbReference type="ARBA" id="ARBA00023004"/>
    </source>
</evidence>
<dbReference type="CDD" id="cd02232">
    <property type="entry name" value="cupin_ARD"/>
    <property type="match status" value="1"/>
</dbReference>
<dbReference type="SUPFAM" id="SSF51182">
    <property type="entry name" value="RmlC-like cupins"/>
    <property type="match status" value="1"/>
</dbReference>
<evidence type="ECO:0000313" key="13">
    <source>
        <dbReference type="Proteomes" id="UP000076727"/>
    </source>
</evidence>
<gene>
    <name evidence="11" type="primary">ADI1</name>
    <name evidence="12" type="ORF">DAEQUDRAFT_733105</name>
</gene>